<organism evidence="2 3">
    <name type="scientific">Nocardia pseudobrasiliensis</name>
    <dbReference type="NCBI Taxonomy" id="45979"/>
    <lineage>
        <taxon>Bacteria</taxon>
        <taxon>Bacillati</taxon>
        <taxon>Actinomycetota</taxon>
        <taxon>Actinomycetes</taxon>
        <taxon>Mycobacteriales</taxon>
        <taxon>Nocardiaceae</taxon>
        <taxon>Nocardia</taxon>
    </lineage>
</organism>
<protein>
    <submittedName>
        <fullName evidence="2">Squalene-hopene/tetraprenyl-beta-curcumene cyclase</fullName>
    </submittedName>
</protein>
<dbReference type="Proteomes" id="UP000254869">
    <property type="component" value="Unassembled WGS sequence"/>
</dbReference>
<evidence type="ECO:0000313" key="3">
    <source>
        <dbReference type="Proteomes" id="UP000254869"/>
    </source>
</evidence>
<reference evidence="2 3" key="1">
    <citation type="submission" date="2018-07" db="EMBL/GenBank/DDBJ databases">
        <title>Genomic Encyclopedia of Type Strains, Phase IV (KMG-IV): sequencing the most valuable type-strain genomes for metagenomic binning, comparative biology and taxonomic classification.</title>
        <authorList>
            <person name="Goeker M."/>
        </authorList>
    </citation>
    <scope>NUCLEOTIDE SEQUENCE [LARGE SCALE GENOMIC DNA]</scope>
    <source>
        <strain evidence="2 3">DSM 44290</strain>
    </source>
</reference>
<proteinExistence type="predicted"/>
<dbReference type="Pfam" id="PF13243">
    <property type="entry name" value="SQHop_cyclase_C"/>
    <property type="match status" value="1"/>
</dbReference>
<dbReference type="Gene3D" id="1.50.10.20">
    <property type="match status" value="2"/>
</dbReference>
<dbReference type="EMBL" id="QQBC01000006">
    <property type="protein sequence ID" value="RDI65143.1"/>
    <property type="molecule type" value="Genomic_DNA"/>
</dbReference>
<comment type="caution">
    <text evidence="2">The sequence shown here is derived from an EMBL/GenBank/DDBJ whole genome shotgun (WGS) entry which is preliminary data.</text>
</comment>
<feature type="domain" description="Squalene cyclase C-terminal" evidence="1">
    <location>
        <begin position="414"/>
        <end position="496"/>
    </location>
</feature>
<sequence>MPNPFAYWLARCSNATTDPAAPLIERQKAVYETLDRVLTRAVDHLIDTQDESGAWITPPDPRILETGLATYALAVTDATDPAVVAGRTWLALNSVSLQHDPLALMIENAIRDIVLDKRVELNLDRPELQNPVLRWRTAMLQALVLHSGQWDAIWSGDADERLAQLRAELADRYDSARRDRLRKWTVIEVAAARLLVEHHVGNAEAVRDSVATIKAVQSPDGSIAAMPVSTAMAALALGVGEPEGEALQRARAFLIAQQHDNGGWGLIPCHGWDTVVTIWALRDHPVFREKCLPRAVAWVQTQQRDDGGFTYSPTLEPDLDTTSAALSALEGLVEPERIERALGLYRALQRPDGLWNTYYYAKDVPADDCVARVVGALNRYQASGAPSTTAATRWLAERFSRGEEFLCGYRNRPHTVETVGAAIGFDHPAVQAAAREVAAAQNDDGGWGQRADEPSCASATGAALSCLVHTGLIEEDALTRALSYLDRTQRADGSWAGPPELLGPRPLLSYVPAESHAVVVTGLMAVAQRHSPCLCGCSVAEHSAAVDGIHLVRNQR</sequence>
<dbReference type="InterPro" id="IPR032696">
    <property type="entry name" value="SQ_cyclase_C"/>
</dbReference>
<dbReference type="InterPro" id="IPR008930">
    <property type="entry name" value="Terpenoid_cyclase/PrenylTrfase"/>
</dbReference>
<dbReference type="AlphaFoldDB" id="A0A370I332"/>
<name>A0A370I332_9NOCA</name>
<dbReference type="UniPathway" id="UPA00337"/>
<keyword evidence="3" id="KW-1185">Reference proteome</keyword>
<dbReference type="STRING" id="1210086.GCA_001613105_03356"/>
<dbReference type="SUPFAM" id="SSF48239">
    <property type="entry name" value="Terpenoid cyclases/Protein prenyltransferases"/>
    <property type="match status" value="2"/>
</dbReference>
<evidence type="ECO:0000259" key="1">
    <source>
        <dbReference type="Pfam" id="PF13243"/>
    </source>
</evidence>
<gene>
    <name evidence="2" type="ORF">DFR76_10611</name>
</gene>
<evidence type="ECO:0000313" key="2">
    <source>
        <dbReference type="EMBL" id="RDI65143.1"/>
    </source>
</evidence>
<accession>A0A370I332</accession>